<gene>
    <name evidence="5" type="ORF">FF041_24085</name>
</gene>
<evidence type="ECO:0000256" key="1">
    <source>
        <dbReference type="PIRSR" id="PIRSR601310-1"/>
    </source>
</evidence>
<dbReference type="Gene3D" id="3.30.428.10">
    <property type="entry name" value="HIT-like"/>
    <property type="match status" value="1"/>
</dbReference>
<dbReference type="Proteomes" id="UP000419138">
    <property type="component" value="Unassembled WGS sequence"/>
</dbReference>
<dbReference type="InterPro" id="IPR011146">
    <property type="entry name" value="HIT-like"/>
</dbReference>
<sequence>MSNLPEIPNCPFCAIVDGTAPAQIVRKFAYDLAIIPLAPVVPGHIIVMPHQHIPDAAADPAIAGRTAACAAQLAAAHPSANLVTSIGTAATQTIRHLHWHLVPREHGDGLKLPWSPT</sequence>
<dbReference type="GO" id="GO:0003824">
    <property type="term" value="F:catalytic activity"/>
    <property type="evidence" value="ECO:0007669"/>
    <property type="project" value="InterPro"/>
</dbReference>
<feature type="active site" description="Tele-AMP-histidine intermediate" evidence="1">
    <location>
        <position position="98"/>
    </location>
</feature>
<accession>A0A646KQ74</accession>
<dbReference type="PROSITE" id="PS51084">
    <property type="entry name" value="HIT_2"/>
    <property type="match status" value="1"/>
</dbReference>
<comment type="caution">
    <text evidence="5">The sequence shown here is derived from an EMBL/GenBank/DDBJ whole genome shotgun (WGS) entry which is preliminary data.</text>
</comment>
<dbReference type="AlphaFoldDB" id="A0A646KQ74"/>
<feature type="short sequence motif" description="Histidine triad motif" evidence="2 3">
    <location>
        <begin position="96"/>
        <end position="100"/>
    </location>
</feature>
<dbReference type="PANTHER" id="PTHR46648:SF1">
    <property type="entry name" value="ADENOSINE 5'-MONOPHOSPHORAMIDASE HNT1"/>
    <property type="match status" value="1"/>
</dbReference>
<dbReference type="Pfam" id="PF01230">
    <property type="entry name" value="HIT"/>
    <property type="match status" value="1"/>
</dbReference>
<reference evidence="5 6" key="1">
    <citation type="submission" date="2019-05" db="EMBL/GenBank/DDBJ databases">
        <title>Comparative genomics and metabolomics analyses of clavulanic acid producing Streptomyces species provides insight into specialized metabolism and evolution of beta-lactam biosynthetic gene clusters.</title>
        <authorList>
            <person name="Moore M.A."/>
            <person name="Cruz-Morales P."/>
            <person name="Barona Gomez F."/>
            <person name="Kapil T."/>
        </authorList>
    </citation>
    <scope>NUCLEOTIDE SEQUENCE [LARGE SCALE GENOMIC DNA]</scope>
    <source>
        <strain evidence="5 6">NRRL 5741</strain>
    </source>
</reference>
<dbReference type="PANTHER" id="PTHR46648">
    <property type="entry name" value="HIT FAMILY PROTEIN 1"/>
    <property type="match status" value="1"/>
</dbReference>
<evidence type="ECO:0000313" key="5">
    <source>
        <dbReference type="EMBL" id="MQT03156.1"/>
    </source>
</evidence>
<dbReference type="OrthoDB" id="9784774at2"/>
<dbReference type="EMBL" id="VCLA01000164">
    <property type="protein sequence ID" value="MQT03156.1"/>
    <property type="molecule type" value="Genomic_DNA"/>
</dbReference>
<protein>
    <submittedName>
        <fullName evidence="5">HIT domain-containing protein</fullName>
    </submittedName>
</protein>
<dbReference type="PRINTS" id="PR00332">
    <property type="entry name" value="HISTRIAD"/>
</dbReference>
<feature type="domain" description="HIT" evidence="4">
    <location>
        <begin position="11"/>
        <end position="111"/>
    </location>
</feature>
<dbReference type="InterPro" id="IPR001310">
    <property type="entry name" value="Histidine_triad_HIT"/>
</dbReference>
<dbReference type="InterPro" id="IPR036265">
    <property type="entry name" value="HIT-like_sf"/>
</dbReference>
<evidence type="ECO:0000313" key="6">
    <source>
        <dbReference type="Proteomes" id="UP000419138"/>
    </source>
</evidence>
<evidence type="ECO:0000256" key="3">
    <source>
        <dbReference type="PROSITE-ProRule" id="PRU00464"/>
    </source>
</evidence>
<dbReference type="RefSeq" id="WP_153524718.1">
    <property type="nucleotide sequence ID" value="NZ_JBEPDZ010000017.1"/>
</dbReference>
<dbReference type="SUPFAM" id="SSF54197">
    <property type="entry name" value="HIT-like"/>
    <property type="match status" value="1"/>
</dbReference>
<evidence type="ECO:0000259" key="4">
    <source>
        <dbReference type="PROSITE" id="PS51084"/>
    </source>
</evidence>
<proteinExistence type="predicted"/>
<keyword evidence="6" id="KW-1185">Reference proteome</keyword>
<organism evidence="5 6">
    <name type="scientific">Streptomyces jumonjinensis</name>
    <dbReference type="NCBI Taxonomy" id="1945"/>
    <lineage>
        <taxon>Bacteria</taxon>
        <taxon>Bacillati</taxon>
        <taxon>Actinomycetota</taxon>
        <taxon>Actinomycetes</taxon>
        <taxon>Kitasatosporales</taxon>
        <taxon>Streptomycetaceae</taxon>
        <taxon>Streptomyces</taxon>
    </lineage>
</organism>
<dbReference type="GO" id="GO:0009117">
    <property type="term" value="P:nucleotide metabolic process"/>
    <property type="evidence" value="ECO:0007669"/>
    <property type="project" value="TreeGrafter"/>
</dbReference>
<name>A0A646KQ74_STRJU</name>
<evidence type="ECO:0000256" key="2">
    <source>
        <dbReference type="PIRSR" id="PIRSR601310-3"/>
    </source>
</evidence>